<dbReference type="Proteomes" id="UP000001887">
    <property type="component" value="Chromosome"/>
</dbReference>
<feature type="compositionally biased region" description="Low complexity" evidence="1">
    <location>
        <begin position="51"/>
        <end position="63"/>
    </location>
</feature>
<feature type="region of interest" description="Disordered" evidence="1">
    <location>
        <begin position="22"/>
        <end position="63"/>
    </location>
</feature>
<sequence>MSTKLFSAPSLVRTILFHTPSDRSDSPGTWNYGKSESKISFTPPTKVRSMANPAAPADSAAPATAPPKSSNLRLFILLGLLVVAIGLLIFDYKVAAPALEDANAKIEKLVEERNKQAVQSKNNAEAGADLVRASDIQQAIGRAPSSVQEFDDYTIEAYAFGGLWPVWKRHYITVLYVGGDEKSPRRYSTHHKNTMPPEEFLPSSETLIDIKPGTDEVPQSLPQPGVMESEEDKANAEKGSKGVEAPGPAAPGPATEEKPAEEQPSEEKPAEDKPAEEKPAE</sequence>
<reference evidence="3 4" key="1">
    <citation type="journal article" date="2009" name="Stand. Genomic Sci.">
        <title>Complete genome sequence of Pirellula staleyi type strain (ATCC 27377).</title>
        <authorList>
            <person name="Clum A."/>
            <person name="Tindall B.J."/>
            <person name="Sikorski J."/>
            <person name="Ivanova N."/>
            <person name="Mavrommatis K."/>
            <person name="Lucas S."/>
            <person name="Glavina del Rio T."/>
            <person name="Nolan M."/>
            <person name="Chen F."/>
            <person name="Tice H."/>
            <person name="Pitluck S."/>
            <person name="Cheng J.F."/>
            <person name="Chertkov O."/>
            <person name="Brettin T."/>
            <person name="Han C."/>
            <person name="Detter J.C."/>
            <person name="Kuske C."/>
            <person name="Bruce D."/>
            <person name="Goodwin L."/>
            <person name="Ovchinikova G."/>
            <person name="Pati A."/>
            <person name="Mikhailova N."/>
            <person name="Chen A."/>
            <person name="Palaniappan K."/>
            <person name="Land M."/>
            <person name="Hauser L."/>
            <person name="Chang Y.J."/>
            <person name="Jeffries C.D."/>
            <person name="Chain P."/>
            <person name="Rohde M."/>
            <person name="Goker M."/>
            <person name="Bristow J."/>
            <person name="Eisen J.A."/>
            <person name="Markowitz V."/>
            <person name="Hugenholtz P."/>
            <person name="Kyrpides N.C."/>
            <person name="Klenk H.P."/>
            <person name="Lapidus A."/>
        </authorList>
    </citation>
    <scope>NUCLEOTIDE SEQUENCE [LARGE SCALE GENOMIC DNA]</scope>
    <source>
        <strain evidence="4">ATCC 27377 / DSM 6068 / ICPB 4128</strain>
    </source>
</reference>
<evidence type="ECO:0000256" key="2">
    <source>
        <dbReference type="SAM" id="Phobius"/>
    </source>
</evidence>
<keyword evidence="4" id="KW-1185">Reference proteome</keyword>
<dbReference type="HOGENOM" id="CLU_989919_0_0_0"/>
<evidence type="ECO:0000256" key="1">
    <source>
        <dbReference type="SAM" id="MobiDB-lite"/>
    </source>
</evidence>
<keyword evidence="2" id="KW-0812">Transmembrane</keyword>
<proteinExistence type="predicted"/>
<evidence type="ECO:0000313" key="4">
    <source>
        <dbReference type="Proteomes" id="UP000001887"/>
    </source>
</evidence>
<accession>D2QYP2</accession>
<feature type="compositionally biased region" description="Polar residues" evidence="1">
    <location>
        <begin position="26"/>
        <end position="43"/>
    </location>
</feature>
<organism evidence="3 4">
    <name type="scientific">Pirellula staleyi (strain ATCC 27377 / DSM 6068 / ICPB 4128)</name>
    <name type="common">Pirella staleyi</name>
    <dbReference type="NCBI Taxonomy" id="530564"/>
    <lineage>
        <taxon>Bacteria</taxon>
        <taxon>Pseudomonadati</taxon>
        <taxon>Planctomycetota</taxon>
        <taxon>Planctomycetia</taxon>
        <taxon>Pirellulales</taxon>
        <taxon>Pirellulaceae</taxon>
        <taxon>Pirellula</taxon>
    </lineage>
</organism>
<feature type="region of interest" description="Disordered" evidence="1">
    <location>
        <begin position="182"/>
        <end position="281"/>
    </location>
</feature>
<dbReference type="EMBL" id="CP001848">
    <property type="protein sequence ID" value="ADB18201.1"/>
    <property type="molecule type" value="Genomic_DNA"/>
</dbReference>
<evidence type="ECO:0000313" key="3">
    <source>
        <dbReference type="EMBL" id="ADB18201.1"/>
    </source>
</evidence>
<keyword evidence="2" id="KW-0472">Membrane</keyword>
<dbReference type="AlphaFoldDB" id="D2QYP2"/>
<feature type="compositionally biased region" description="Basic and acidic residues" evidence="1">
    <location>
        <begin position="232"/>
        <end position="241"/>
    </location>
</feature>
<protein>
    <submittedName>
        <fullName evidence="3">Uncharacterized protein</fullName>
    </submittedName>
</protein>
<name>D2QYP2_PIRSD</name>
<gene>
    <name evidence="3" type="ordered locus">Psta_3540</name>
</gene>
<dbReference type="KEGG" id="psl:Psta_3540"/>
<keyword evidence="2" id="KW-1133">Transmembrane helix</keyword>
<feature type="compositionally biased region" description="Basic and acidic residues" evidence="1">
    <location>
        <begin position="255"/>
        <end position="281"/>
    </location>
</feature>
<feature type="transmembrane region" description="Helical" evidence="2">
    <location>
        <begin position="72"/>
        <end position="90"/>
    </location>
</feature>